<evidence type="ECO:0000256" key="2">
    <source>
        <dbReference type="ARBA" id="ARBA00016109"/>
    </source>
</evidence>
<feature type="domain" description="CRISPR type III-associated protein" evidence="5">
    <location>
        <begin position="24"/>
        <end position="216"/>
    </location>
</feature>
<evidence type="ECO:0000256" key="3">
    <source>
        <dbReference type="ARBA" id="ARBA00022884"/>
    </source>
</evidence>
<accession>A0A238Y5J7</accession>
<name>A0A238Y5J7_9BACT</name>
<proteinExistence type="inferred from homology"/>
<reference evidence="7" key="1">
    <citation type="submission" date="2017-06" db="EMBL/GenBank/DDBJ databases">
        <authorList>
            <person name="Varghese N."/>
            <person name="Submissions S."/>
        </authorList>
    </citation>
    <scope>NUCLEOTIDE SEQUENCE [LARGE SCALE GENOMIC DNA]</scope>
    <source>
        <strain evidence="7">DSM 15668</strain>
    </source>
</reference>
<keyword evidence="7" id="KW-1185">Reference proteome</keyword>
<dbReference type="Pfam" id="PF03787">
    <property type="entry name" value="RAMPs"/>
    <property type="match status" value="1"/>
</dbReference>
<protein>
    <recommendedName>
        <fullName evidence="2">CRISPR system Cms protein Csm4</fullName>
    </recommendedName>
</protein>
<evidence type="ECO:0000259" key="5">
    <source>
        <dbReference type="Pfam" id="PF03787"/>
    </source>
</evidence>
<evidence type="ECO:0000313" key="7">
    <source>
        <dbReference type="Proteomes" id="UP000198405"/>
    </source>
</evidence>
<dbReference type="GO" id="GO:0051607">
    <property type="term" value="P:defense response to virus"/>
    <property type="evidence" value="ECO:0007669"/>
    <property type="project" value="UniProtKB-KW"/>
</dbReference>
<dbReference type="NCBIfam" id="TIGR01903">
    <property type="entry name" value="cas5_csm4"/>
    <property type="match status" value="1"/>
</dbReference>
<comment type="similarity">
    <text evidence="1">Belongs to the CRISPR-associated Csm4 family.</text>
</comment>
<evidence type="ECO:0000256" key="1">
    <source>
        <dbReference type="ARBA" id="ARBA00005772"/>
    </source>
</evidence>
<dbReference type="AlphaFoldDB" id="A0A238Y5J7"/>
<keyword evidence="4" id="KW-0051">Antiviral defense</keyword>
<dbReference type="InterPro" id="IPR005510">
    <property type="entry name" value="Csm4"/>
</dbReference>
<dbReference type="EMBL" id="FZOB01000002">
    <property type="protein sequence ID" value="SNR65854.1"/>
    <property type="molecule type" value="Genomic_DNA"/>
</dbReference>
<dbReference type="Proteomes" id="UP000198405">
    <property type="component" value="Unassembled WGS sequence"/>
</dbReference>
<evidence type="ECO:0000256" key="4">
    <source>
        <dbReference type="ARBA" id="ARBA00023118"/>
    </source>
</evidence>
<sequence>MKLWGFKMERIRIKIEPETAFASPIQSDTLFGEFCWHYRFLYGDRKLNELLDGYNNNPSIVFSDGFPENTLPMPTLTFKESPFKGIKFKKDRVERYKLLKKFKKKTLIEKSLLASLIKEKTLSADIFLKIVEEEKEEEKKPVHLHQKQIHVAIDRATGKSREGILFEKNYTFFSTPIEIYCKFNTEKISIEEIEETFRFMGMNGFGAEKTTGKGKFIHKIKDWDLPEIEKPNGFISLSTGMPEEVEVKEPYHVKFFTKFPKHGTEIFLEKDANIFKNPVIMTARGSVFSLKEKKEVYGRVFYLSKVKTHIHCGKIIPLFVRF</sequence>
<organism evidence="6 7">
    <name type="scientific">Desulfurobacterium atlanticum</name>
    <dbReference type="NCBI Taxonomy" id="240169"/>
    <lineage>
        <taxon>Bacteria</taxon>
        <taxon>Pseudomonadati</taxon>
        <taxon>Aquificota</taxon>
        <taxon>Aquificia</taxon>
        <taxon>Desulfurobacteriales</taxon>
        <taxon>Desulfurobacteriaceae</taxon>
        <taxon>Desulfurobacterium</taxon>
    </lineage>
</organism>
<dbReference type="GO" id="GO:0003723">
    <property type="term" value="F:RNA binding"/>
    <property type="evidence" value="ECO:0007669"/>
    <property type="project" value="UniProtKB-KW"/>
</dbReference>
<keyword evidence="3" id="KW-0694">RNA-binding</keyword>
<dbReference type="InterPro" id="IPR005537">
    <property type="entry name" value="RAMP_III_fam"/>
</dbReference>
<evidence type="ECO:0000313" key="6">
    <source>
        <dbReference type="EMBL" id="SNR65854.1"/>
    </source>
</evidence>
<gene>
    <name evidence="6" type="ORF">SAMN06265340_10297</name>
</gene>